<organism evidence="2 3">
    <name type="scientific">Aspergillus uvarum CBS 121591</name>
    <dbReference type="NCBI Taxonomy" id="1448315"/>
    <lineage>
        <taxon>Eukaryota</taxon>
        <taxon>Fungi</taxon>
        <taxon>Dikarya</taxon>
        <taxon>Ascomycota</taxon>
        <taxon>Pezizomycotina</taxon>
        <taxon>Eurotiomycetes</taxon>
        <taxon>Eurotiomycetidae</taxon>
        <taxon>Eurotiales</taxon>
        <taxon>Aspergillaceae</taxon>
        <taxon>Aspergillus</taxon>
        <taxon>Aspergillus subgen. Circumdati</taxon>
    </lineage>
</organism>
<reference evidence="2 3" key="1">
    <citation type="submission" date="2016-12" db="EMBL/GenBank/DDBJ databases">
        <title>The genomes of Aspergillus section Nigri reveals drivers in fungal speciation.</title>
        <authorList>
            <consortium name="DOE Joint Genome Institute"/>
            <person name="Vesth T.C."/>
            <person name="Nybo J."/>
            <person name="Theobald S."/>
            <person name="Brandl J."/>
            <person name="Frisvad J.C."/>
            <person name="Nielsen K.F."/>
            <person name="Lyhne E.K."/>
            <person name="Kogle M.E."/>
            <person name="Kuo A."/>
            <person name="Riley R."/>
            <person name="Clum A."/>
            <person name="Nolan M."/>
            <person name="Lipzen A."/>
            <person name="Salamov A."/>
            <person name="Henrissat B."/>
            <person name="Wiebenga A."/>
            <person name="De Vries R.P."/>
            <person name="Grigoriev I.V."/>
            <person name="Mortensen U.H."/>
            <person name="Andersen M.R."/>
            <person name="Baker S.E."/>
        </authorList>
    </citation>
    <scope>NUCLEOTIDE SEQUENCE [LARGE SCALE GENOMIC DNA]</scope>
    <source>
        <strain evidence="2 3">CBS 121591</strain>
    </source>
</reference>
<evidence type="ECO:0000313" key="2">
    <source>
        <dbReference type="EMBL" id="PYH83313.1"/>
    </source>
</evidence>
<evidence type="ECO:0000313" key="3">
    <source>
        <dbReference type="Proteomes" id="UP000248340"/>
    </source>
</evidence>
<dbReference type="VEuPathDB" id="FungiDB:BO82DRAFT_44506"/>
<dbReference type="GeneID" id="37143941"/>
<protein>
    <submittedName>
        <fullName evidence="2">Uncharacterized protein</fullName>
    </submittedName>
</protein>
<accession>A0A319CWM1</accession>
<feature type="region of interest" description="Disordered" evidence="1">
    <location>
        <begin position="1"/>
        <end position="29"/>
    </location>
</feature>
<name>A0A319CWM1_9EURO</name>
<dbReference type="AlphaFoldDB" id="A0A319CWM1"/>
<dbReference type="Proteomes" id="UP000248340">
    <property type="component" value="Unassembled WGS sequence"/>
</dbReference>
<gene>
    <name evidence="2" type="ORF">BO82DRAFT_44506</name>
</gene>
<evidence type="ECO:0000256" key="1">
    <source>
        <dbReference type="SAM" id="MobiDB-lite"/>
    </source>
</evidence>
<sequence>MRRHLGTFCRRPARGRRSRSDTRGQRGHCKDDVVSYVPRRVSTRQKQLHLVEIERQDHAYLTNRCPTCSLTCPVAGSNSTGVPSNPMATYFSPSSRGRESWACRSSKASFVKNGSPLASCCKMFIVISCGLEEVGSYKGGLVHLDFIESRTMALGRRAAMGRRWTGPRAPASRSRRIILRVFFCLDDVFCGVEKMRWRGFGGGFEMR</sequence>
<dbReference type="EMBL" id="KZ821690">
    <property type="protein sequence ID" value="PYH83313.1"/>
    <property type="molecule type" value="Genomic_DNA"/>
</dbReference>
<dbReference type="RefSeq" id="XP_025493513.1">
    <property type="nucleotide sequence ID" value="XM_025641199.1"/>
</dbReference>
<feature type="compositionally biased region" description="Basic and acidic residues" evidence="1">
    <location>
        <begin position="18"/>
        <end position="29"/>
    </location>
</feature>
<feature type="compositionally biased region" description="Basic residues" evidence="1">
    <location>
        <begin position="1"/>
        <end position="17"/>
    </location>
</feature>
<keyword evidence="3" id="KW-1185">Reference proteome</keyword>
<proteinExistence type="predicted"/>